<dbReference type="SMART" id="SM00181">
    <property type="entry name" value="EGF"/>
    <property type="match status" value="13"/>
</dbReference>
<feature type="disulfide bond" evidence="12">
    <location>
        <begin position="2365"/>
        <end position="2380"/>
    </location>
</feature>
<dbReference type="Gene3D" id="2.10.25.10">
    <property type="entry name" value="Laminin"/>
    <property type="match status" value="5"/>
</dbReference>
<dbReference type="FunFam" id="4.10.400.10:FF:000011">
    <property type="entry name" value="Low-density lipoprotein receptor-related protein 1"/>
    <property type="match status" value="2"/>
</dbReference>
<evidence type="ECO:0000259" key="14">
    <source>
        <dbReference type="PROSITE" id="PS01186"/>
    </source>
</evidence>
<feature type="disulfide bond" evidence="12">
    <location>
        <begin position="828"/>
        <end position="843"/>
    </location>
</feature>
<dbReference type="InterPro" id="IPR018097">
    <property type="entry name" value="EGF_Ca-bd_CS"/>
</dbReference>
<gene>
    <name evidence="15" type="ORF">BSL78_13202</name>
</gene>
<dbReference type="GO" id="GO:0006898">
    <property type="term" value="P:receptor-mediated endocytosis"/>
    <property type="evidence" value="ECO:0007669"/>
    <property type="project" value="TreeGrafter"/>
</dbReference>
<feature type="disulfide bond" evidence="12">
    <location>
        <begin position="1577"/>
        <end position="1589"/>
    </location>
</feature>
<feature type="disulfide bond" evidence="12">
    <location>
        <begin position="2270"/>
        <end position="2288"/>
    </location>
</feature>
<organism evidence="15 16">
    <name type="scientific">Stichopus japonicus</name>
    <name type="common">Sea cucumber</name>
    <dbReference type="NCBI Taxonomy" id="307972"/>
    <lineage>
        <taxon>Eukaryota</taxon>
        <taxon>Metazoa</taxon>
        <taxon>Echinodermata</taxon>
        <taxon>Eleutherozoa</taxon>
        <taxon>Echinozoa</taxon>
        <taxon>Holothuroidea</taxon>
        <taxon>Aspidochirotacea</taxon>
        <taxon>Aspidochirotida</taxon>
        <taxon>Stichopodidae</taxon>
        <taxon>Apostichopus</taxon>
    </lineage>
</organism>
<keyword evidence="6" id="KW-0677">Repeat</keyword>
<keyword evidence="8" id="KW-0472">Membrane</keyword>
<comment type="subcellular location">
    <subcellularLocation>
        <location evidence="1">Membrane</location>
        <topology evidence="1">Single-pass type I membrane protein</topology>
    </subcellularLocation>
</comment>
<feature type="disulfide bond" evidence="12">
    <location>
        <begin position="900"/>
        <end position="918"/>
    </location>
</feature>
<feature type="disulfide bond" evidence="12">
    <location>
        <begin position="2392"/>
        <end position="2410"/>
    </location>
</feature>
<evidence type="ECO:0000256" key="13">
    <source>
        <dbReference type="PROSITE-ProRule" id="PRU00461"/>
    </source>
</evidence>
<dbReference type="Gene3D" id="4.10.400.10">
    <property type="entry name" value="Low-density Lipoprotein Receptor"/>
    <property type="match status" value="29"/>
</dbReference>
<keyword evidence="10 15" id="KW-0675">Receptor</keyword>
<dbReference type="InterPro" id="IPR049883">
    <property type="entry name" value="NOTCH1_EGF-like"/>
</dbReference>
<feature type="disulfide bond" evidence="12">
    <location>
        <begin position="1769"/>
        <end position="1784"/>
    </location>
</feature>
<feature type="disulfide bond" evidence="12">
    <location>
        <begin position="1750"/>
        <end position="1762"/>
    </location>
</feature>
<feature type="disulfide bond" evidence="12">
    <location>
        <begin position="605"/>
        <end position="617"/>
    </location>
</feature>
<dbReference type="Pfam" id="PF00057">
    <property type="entry name" value="Ldl_recept_a"/>
    <property type="match status" value="26"/>
</dbReference>
<dbReference type="PROSITE" id="PS01187">
    <property type="entry name" value="EGF_CA"/>
    <property type="match status" value="3"/>
</dbReference>
<feature type="repeat" description="LDL-receptor class B" evidence="13">
    <location>
        <begin position="2000"/>
        <end position="2044"/>
    </location>
</feature>
<feature type="domain" description="EGF-like" evidence="14">
    <location>
        <begin position="1810"/>
        <end position="1825"/>
    </location>
</feature>
<dbReference type="OrthoDB" id="21182at2759"/>
<feature type="disulfide bond" evidence="12">
    <location>
        <begin position="2311"/>
        <end position="2329"/>
    </location>
</feature>
<feature type="disulfide bond" evidence="12">
    <location>
        <begin position="1714"/>
        <end position="1732"/>
    </location>
</feature>
<keyword evidence="15" id="KW-0449">Lipoprotein</keyword>
<feature type="disulfide bond" evidence="12">
    <location>
        <begin position="1672"/>
        <end position="1690"/>
    </location>
</feature>
<keyword evidence="7" id="KW-1133">Transmembrane helix</keyword>
<evidence type="ECO:0000256" key="6">
    <source>
        <dbReference type="ARBA" id="ARBA00022737"/>
    </source>
</evidence>
<feature type="disulfide bond" evidence="12">
    <location>
        <begin position="2304"/>
        <end position="2316"/>
    </location>
</feature>
<evidence type="ECO:0000256" key="4">
    <source>
        <dbReference type="ARBA" id="ARBA00022692"/>
    </source>
</evidence>
<dbReference type="SUPFAM" id="SSF57196">
    <property type="entry name" value="EGF/Laminin"/>
    <property type="match status" value="4"/>
</dbReference>
<feature type="disulfide bond" evidence="12">
    <location>
        <begin position="692"/>
        <end position="710"/>
    </location>
</feature>
<feature type="disulfide bond" evidence="12">
    <location>
        <begin position="1665"/>
        <end position="1677"/>
    </location>
</feature>
<feature type="disulfide bond" evidence="12">
    <location>
        <begin position="50"/>
        <end position="62"/>
    </location>
</feature>
<feature type="disulfide bond" evidence="12">
    <location>
        <begin position="1757"/>
        <end position="1775"/>
    </location>
</feature>
<feature type="disulfide bond" evidence="12">
    <location>
        <begin position="624"/>
        <end position="639"/>
    </location>
</feature>
<evidence type="ECO:0000256" key="2">
    <source>
        <dbReference type="ARBA" id="ARBA00022536"/>
    </source>
</evidence>
<feature type="disulfide bond" evidence="12">
    <location>
        <begin position="2436"/>
        <end position="2454"/>
    </location>
</feature>
<dbReference type="InterPro" id="IPR023415">
    <property type="entry name" value="LDLR_class-A_CS"/>
</dbReference>
<feature type="disulfide bond" evidence="12">
    <location>
        <begin position="816"/>
        <end position="834"/>
    </location>
</feature>
<dbReference type="GO" id="GO:0005509">
    <property type="term" value="F:calcium ion binding"/>
    <property type="evidence" value="ECO:0007669"/>
    <property type="project" value="InterPro"/>
</dbReference>
<keyword evidence="2" id="KW-0245">EGF-like domain</keyword>
<evidence type="ECO:0000256" key="3">
    <source>
        <dbReference type="ARBA" id="ARBA00022583"/>
    </source>
</evidence>
<reference evidence="15 16" key="1">
    <citation type="journal article" date="2017" name="PLoS Biol.">
        <title>The sea cucumber genome provides insights into morphological evolution and visceral regeneration.</title>
        <authorList>
            <person name="Zhang X."/>
            <person name="Sun L."/>
            <person name="Yuan J."/>
            <person name="Sun Y."/>
            <person name="Gao Y."/>
            <person name="Zhang L."/>
            <person name="Li S."/>
            <person name="Dai H."/>
            <person name="Hamel J.F."/>
            <person name="Liu C."/>
            <person name="Yu Y."/>
            <person name="Liu S."/>
            <person name="Lin W."/>
            <person name="Guo K."/>
            <person name="Jin S."/>
            <person name="Xu P."/>
            <person name="Storey K.B."/>
            <person name="Huan P."/>
            <person name="Zhang T."/>
            <person name="Zhou Y."/>
            <person name="Zhang J."/>
            <person name="Lin C."/>
            <person name="Li X."/>
            <person name="Xing L."/>
            <person name="Huo D."/>
            <person name="Sun M."/>
            <person name="Wang L."/>
            <person name="Mercier A."/>
            <person name="Li F."/>
            <person name="Yang H."/>
            <person name="Xiang J."/>
        </authorList>
    </citation>
    <scope>NUCLEOTIDE SEQUENCE [LARGE SCALE GENOMIC DNA]</scope>
    <source>
        <strain evidence="15">Shaxun</strain>
        <tissue evidence="15">Muscle</tissue>
    </source>
</reference>
<feature type="disulfide bond" evidence="12">
    <location>
        <begin position="809"/>
        <end position="821"/>
    </location>
</feature>
<dbReference type="Pfam" id="PF07645">
    <property type="entry name" value="EGF_CA"/>
    <property type="match status" value="1"/>
</dbReference>
<dbReference type="Proteomes" id="UP000230750">
    <property type="component" value="Unassembled WGS sequence"/>
</dbReference>
<dbReference type="Pfam" id="PF12662">
    <property type="entry name" value="cEGF"/>
    <property type="match status" value="2"/>
</dbReference>
<feature type="disulfide bond" evidence="12">
    <location>
        <begin position="987"/>
        <end position="1005"/>
    </location>
</feature>
<evidence type="ECO:0000256" key="5">
    <source>
        <dbReference type="ARBA" id="ARBA00022729"/>
    </source>
</evidence>
<name>A0A2G8KPJ2_STIJA</name>
<feature type="repeat" description="LDL-receptor class B" evidence="13">
    <location>
        <begin position="335"/>
        <end position="377"/>
    </location>
</feature>
<dbReference type="SMART" id="SM00135">
    <property type="entry name" value="LY"/>
    <property type="match status" value="13"/>
</dbReference>
<keyword evidence="9 12" id="KW-1015">Disulfide bond</keyword>
<dbReference type="Gene3D" id="2.120.10.30">
    <property type="entry name" value="TolB, C-terminal domain"/>
    <property type="match status" value="3"/>
</dbReference>
<dbReference type="InterPro" id="IPR000742">
    <property type="entry name" value="EGF"/>
</dbReference>
<evidence type="ECO:0000256" key="9">
    <source>
        <dbReference type="ARBA" id="ARBA00023157"/>
    </source>
</evidence>
<dbReference type="SUPFAM" id="SSF57424">
    <property type="entry name" value="LDL receptor-like module"/>
    <property type="match status" value="29"/>
</dbReference>
<comment type="caution">
    <text evidence="12">Lacks conserved residue(s) required for the propagation of feature annotation.</text>
</comment>
<feature type="disulfide bond" evidence="12">
    <location>
        <begin position="942"/>
        <end position="960"/>
    </location>
</feature>
<feature type="disulfide bond" evidence="12">
    <location>
        <begin position="980"/>
        <end position="992"/>
    </location>
</feature>
<dbReference type="PROSITE" id="PS51120">
    <property type="entry name" value="LDLRB"/>
    <property type="match status" value="4"/>
</dbReference>
<dbReference type="GO" id="GO:0042562">
    <property type="term" value="F:hormone binding"/>
    <property type="evidence" value="ECO:0007669"/>
    <property type="project" value="TreeGrafter"/>
</dbReference>
<keyword evidence="11" id="KW-0325">Glycoprotein</keyword>
<feature type="disulfide bond" evidence="12">
    <location>
        <begin position="149"/>
        <end position="164"/>
    </location>
</feature>
<feature type="disulfide bond" evidence="12">
    <location>
        <begin position="893"/>
        <end position="905"/>
    </location>
</feature>
<dbReference type="SMART" id="SM00179">
    <property type="entry name" value="EGF_CA"/>
    <property type="match status" value="5"/>
</dbReference>
<evidence type="ECO:0000256" key="12">
    <source>
        <dbReference type="PROSITE-ProRule" id="PRU00124"/>
    </source>
</evidence>
<keyword evidence="3" id="KW-0254">Endocytosis</keyword>
<evidence type="ECO:0000256" key="10">
    <source>
        <dbReference type="ARBA" id="ARBA00023170"/>
    </source>
</evidence>
<proteinExistence type="predicted"/>
<evidence type="ECO:0000256" key="11">
    <source>
        <dbReference type="ARBA" id="ARBA00023180"/>
    </source>
</evidence>
<feature type="disulfide bond" evidence="12">
    <location>
        <begin position="2429"/>
        <end position="2441"/>
    </location>
</feature>
<feature type="disulfide bond" evidence="12">
    <location>
        <begin position="1407"/>
        <end position="1425"/>
    </location>
</feature>
<evidence type="ECO:0000313" key="16">
    <source>
        <dbReference type="Proteomes" id="UP000230750"/>
    </source>
</evidence>
<dbReference type="SMART" id="SM00192">
    <property type="entry name" value="LDLa"/>
    <property type="match status" value="30"/>
</dbReference>
<comment type="caution">
    <text evidence="15">The sequence shown here is derived from an EMBL/GenBank/DDBJ whole genome shotgun (WGS) entry which is preliminary data.</text>
</comment>
<feature type="disulfide bond" evidence="12">
    <location>
        <begin position="1584"/>
        <end position="1602"/>
    </location>
</feature>
<feature type="disulfide bond" evidence="12">
    <location>
        <begin position="2385"/>
        <end position="2397"/>
    </location>
</feature>
<feature type="disulfide bond" evidence="12">
    <location>
        <begin position="644"/>
        <end position="656"/>
    </location>
</feature>
<feature type="domain" description="EGF-like" evidence="14">
    <location>
        <begin position="2163"/>
        <end position="2178"/>
    </location>
</feature>
<dbReference type="EMBL" id="MRZV01000441">
    <property type="protein sequence ID" value="PIK49932.1"/>
    <property type="molecule type" value="Genomic_DNA"/>
</dbReference>
<dbReference type="Gene3D" id="4.10.1220.10">
    <property type="entry name" value="EGF-type module"/>
    <property type="match status" value="1"/>
</dbReference>
<keyword evidence="4" id="KW-0812">Transmembrane</keyword>
<evidence type="ECO:0000256" key="7">
    <source>
        <dbReference type="ARBA" id="ARBA00022989"/>
    </source>
</evidence>
<dbReference type="FunFam" id="2.120.10.30:FF:000241">
    <property type="entry name" value="Low-density lipoprotein receptor-related protein 6"/>
    <property type="match status" value="2"/>
</dbReference>
<feature type="disulfide bond" evidence="12">
    <location>
        <begin position="97"/>
        <end position="115"/>
    </location>
</feature>
<evidence type="ECO:0000313" key="15">
    <source>
        <dbReference type="EMBL" id="PIK49932.1"/>
    </source>
</evidence>
<dbReference type="PANTHER" id="PTHR22722">
    <property type="entry name" value="LOW-DENSITY LIPOPROTEIN RECEPTOR-RELATED PROTEIN 2-RELATED"/>
    <property type="match status" value="1"/>
</dbReference>
<dbReference type="PROSITE" id="PS00010">
    <property type="entry name" value="ASX_HYDROXYL"/>
    <property type="match status" value="3"/>
</dbReference>
<dbReference type="FunFam" id="2.10.25.10:FF:000009">
    <property type="entry name" value="Low-density lipoprotein receptor isoform 1"/>
    <property type="match status" value="1"/>
</dbReference>
<protein>
    <submittedName>
        <fullName evidence="15">Putative low-density lipoprotein receptor-related protein 2</fullName>
    </submittedName>
</protein>
<feature type="disulfide bond" evidence="12">
    <location>
        <begin position="651"/>
        <end position="669"/>
    </location>
</feature>
<dbReference type="InterPro" id="IPR051221">
    <property type="entry name" value="LDLR-related"/>
</dbReference>
<feature type="disulfide bond" evidence="12">
    <location>
        <begin position="1535"/>
        <end position="1547"/>
    </location>
</feature>
<dbReference type="GO" id="GO:0043235">
    <property type="term" value="C:receptor complex"/>
    <property type="evidence" value="ECO:0007669"/>
    <property type="project" value="TreeGrafter"/>
</dbReference>
<dbReference type="PANTHER" id="PTHR22722:SF14">
    <property type="entry name" value="MEGALIN, ISOFORM A"/>
    <property type="match status" value="1"/>
</dbReference>
<keyword evidence="5" id="KW-0732">Signal</keyword>
<dbReference type="PROSITE" id="PS50068">
    <property type="entry name" value="LDLRA_2"/>
    <property type="match status" value="29"/>
</dbReference>
<evidence type="ECO:0000256" key="1">
    <source>
        <dbReference type="ARBA" id="ARBA00004479"/>
    </source>
</evidence>
<dbReference type="SUPFAM" id="SSF63825">
    <property type="entry name" value="YWTD domain"/>
    <property type="match status" value="3"/>
</dbReference>
<feature type="disulfide bond" evidence="12">
    <location>
        <begin position="685"/>
        <end position="697"/>
    </location>
</feature>
<feature type="disulfide bond" evidence="12">
    <location>
        <begin position="2243"/>
        <end position="2258"/>
    </location>
</feature>
<feature type="repeat" description="LDL-receptor class B" evidence="13">
    <location>
        <begin position="1914"/>
        <end position="1956"/>
    </location>
</feature>
<dbReference type="PROSITE" id="PS01186">
    <property type="entry name" value="EGF_2"/>
    <property type="match status" value="2"/>
</dbReference>
<dbReference type="Pfam" id="PF14670">
    <property type="entry name" value="FXa_inhibition"/>
    <property type="match status" value="2"/>
</dbReference>
<dbReference type="GO" id="GO:0016324">
    <property type="term" value="C:apical plasma membrane"/>
    <property type="evidence" value="ECO:0007669"/>
    <property type="project" value="TreeGrafter"/>
</dbReference>
<feature type="disulfide bond" evidence="12">
    <location>
        <begin position="90"/>
        <end position="102"/>
    </location>
</feature>
<dbReference type="STRING" id="307972.A0A2G8KPJ2"/>
<feature type="repeat" description="LDL-receptor class B" evidence="13">
    <location>
        <begin position="1957"/>
        <end position="1999"/>
    </location>
</feature>
<feature type="disulfide bond" evidence="12">
    <location>
        <begin position="1400"/>
        <end position="1412"/>
    </location>
</feature>
<feature type="disulfide bond" evidence="12">
    <location>
        <begin position="1542"/>
        <end position="1560"/>
    </location>
</feature>
<dbReference type="InterPro" id="IPR036055">
    <property type="entry name" value="LDL_receptor-like_sf"/>
</dbReference>
<dbReference type="Pfam" id="PF00058">
    <property type="entry name" value="Ldl_recept_b"/>
    <property type="match status" value="1"/>
</dbReference>
<dbReference type="InterPro" id="IPR011042">
    <property type="entry name" value="6-blade_b-propeller_TolB-like"/>
</dbReference>
<evidence type="ECO:0000256" key="8">
    <source>
        <dbReference type="ARBA" id="ARBA00023136"/>
    </source>
</evidence>
<feature type="disulfide bond" evidence="12">
    <location>
        <begin position="612"/>
        <end position="630"/>
    </location>
</feature>
<dbReference type="PROSITE" id="PS01209">
    <property type="entry name" value="LDLRA_1"/>
    <property type="match status" value="13"/>
</dbReference>
<dbReference type="InterPro" id="IPR000152">
    <property type="entry name" value="EGF-type_Asp/Asn_hydroxyl_site"/>
</dbReference>
<feature type="disulfide bond" evidence="12">
    <location>
        <begin position="1707"/>
        <end position="1719"/>
    </location>
</feature>
<feature type="disulfide bond" evidence="12">
    <location>
        <begin position="868"/>
        <end position="883"/>
    </location>
</feature>
<sequence length="2495" mass="278964">MPSPLIFYSEFQYTTVGSGTPKCIFFFWECDGIADCQDDSDELFCSDNTCPEDQIPCVGGTCIDFDLRCNHEDDCPEGGDEGSMCSYPDCTEEEFSCGNGKCISRDLMCDGSNDCQDGSDETEYLCRCTEFQFECVSGNVSCVVLSQTCNGQADCSDNSDEQMCDMSDCSSCPDPNNCVTIPGTAKYQCGCERGYVLSEDQTSCVDINECEVTPWVCSQFCKNTNGSYTCHCVHNFLLSHDNSTCKDRSGVDPVIFFTNRHYVRSLSFDHNEYNIIDDEFEVVVGFDYDYQDKKLYTLDVVSGKLERLNINGTERETIIDEIPGGEGLAVDWIGRKLYYVAADSDTLVVAELDGTYQKTIVSEGLFEPRGVAVHPFRGVLFFSDWGFDAYIGRIATDGKEIENGRIQDSRIVWPNSLSIDFTSHRLFWTDSHLNYLAYADFDGSNMFILSGLPAESTSHPFDIALFEDWIYWTEWNFPSIHRAKKFTGQDYEKVLELGVRPYEIQIFHPSQQTQATENPCGTNNGGCSHLCLIAYGGKAYTCACPDLFVLESDNKTCNATCDNTYQHFKCADNSKCIPAYWKCDGQTDCADGSDEAGNLNCDVQCDPRTFQCDNQNCVLPNLICNGVDDCEDGSDEKGCADTICHQWEFRCSNGQCIHERLACDGLDDCPDGSDEDSIICGSRDCAAGFFQCGNGLCIPGWWFCDLDNDCGDHTDEPPDVCYTRSCEEGWFSCDNSYRCIPSWAVCSGVDNCYDGSDEENCEVLPCEEGYWRCANNRSCIPDRWLCNFRAECPDDSDEGATCVDQYRDCTEFEYRCNSGQCITRYRLCDQEADCEDADDEENCGNHTCQTGYFQCTTSGHCINQELMCDGDAHCPDLSDEIGCPTRYPGGRHCFNSEFTCNNTICIPETATCDFVDDCGDGSDESLQTCHGRPCDSLNNFRCDSGHCIPKGFLCDGNMDCEDGSDEDTLNACDPSKPTVCGDDQFTCGDGECIPFDDLCDGVSHCQDFTDELCTTGTCGPEKCKQNCTEIGEYYACYCFTGYRPSQELHSCYDVNECEEASPCIQLCNNTQPGYECSCNEGFFAVGPNTCYPKEGEPVLVESLGNEIRFFNLVSRNHTATWNLPFSWAKALDYDPDSNTLFWLDTESNVLTRSQLDNYNPTVTHFIHAHARHHRSRLSKNNIYWTDYGDPFGGMTLNDVPRISVMNFEGTYQLTVARMEFGVPKGLAVNPKRGLMYWFNTVGSQGGPVIEQAWMNGDQRQEIVTEGFFRVDSFAIDYNHNDVVYFTDLLLGLFSMNYDGKFVTSLSRNYENDFFSVFKMDKLGRLPPEVLQVETFNPQDLKVLHPLRYNLGGPGPACTGAENGGCSHICSTSQGEAICTCPPDLVLFNNRRVCVVPDTSCTGNTFTCGNGNCIPDSWMCDLDNDCGDNSDEEYLFVKKHSSDKLKLCFSQRITYFLGVKHCVKDFILYKRTNTLIIFPITSSGITPEPCPVFFGFVYQRCPDNNLCIPSLYHCDGENDCGDGSDEDEEYCNALTCGPFDFQCGTGSCLPPGWHCDGIVDCTDGTDEPLSCEHANATCLPNYFQCDNGLCIPQNWICDLDNDCGDGSDERDDLNCGSPIPCIGDYYECETGRRGVGRCIPHEYVCDGVSDCETAEDEGEDCPKPECEQDEYQCENLLCIPLIYMCDHDNDCGDGSDEGSHAACIYPGCNENQFTCHNGRCIWTFFQCDGDDDCRDYSDESDDLCAPQATTCAPDEFICLNEDCINSTFACDGVEDCFDGSDEMNCERDECAEIGSNQCEHICVDTVTSFKCMCRDGFQLDDNGVTCADIDECQVTPWICDYVCENLPGSYQCKCAEGYTRVETTAECRRDTTEVPYLYFTNRHYIRKLALDGSEYTLVEDGFQLAVAFDVDVVEEKLYVLDVTAEVIYKMNLDGSNQEVIINDFVTDGEGLAIDWVGRKVYWVDRVKDVMEVAELDGSLRKTLLHEGLFQPRGLVVDPREGYVFWTDFGLDPYIGRKGMDGKGETIEIHGEKIIFPFGLSIDYVSNKLFWVDAHLDYIGYSDFDGENFHIIPSQEGETYFRPFAVTVFEEFIYWTEWSEMTVFRSHKFTGENRTKLVQLDRHRPYDVHVYHSLVQRLDIPNPCAGNNGGCSHLCLLSEGGGYSCACPDGFDLTSDGQLCSPNCGAYQFTCEDHTKCIPSYFECDGTVDCADSSDEHEGCSVPHCDRGFFTCAGDSTCLSPFQLCNGVSECSDNSDESQCNGTNCHDWEFRCGGGTCIPSIFVCDAFIDCEDFSDEDSQYCTTAECNIGYFKCDNGNCIPDTWVCDLDNDCGDLSDEPHRQCQMQTCRSDWFKCETNYRCIPPYGLCDGFDNCRDNSDEKDCSGMTCGPGLFKCDDHTCLPDWLVCDFRTHCDDGSDESEVTCGGFGYRECSESEYRCSNELCIPNSWICDDIEDCESGDDEPSNCTDTPVKKTITNAHRQDYAFLMTFCATVNLIV</sequence>
<feature type="disulfide bond" evidence="12">
    <location>
        <begin position="2263"/>
        <end position="2275"/>
    </location>
</feature>
<keyword evidence="16" id="KW-1185">Reference proteome</keyword>
<feature type="disulfide bond" evidence="12">
    <location>
        <begin position="57"/>
        <end position="75"/>
    </location>
</feature>
<dbReference type="InterPro" id="IPR002172">
    <property type="entry name" value="LDrepeatLR_classA_rpt"/>
</dbReference>
<dbReference type="InterPro" id="IPR000033">
    <property type="entry name" value="LDLR_classB_rpt"/>
</dbReference>
<feature type="disulfide bond" evidence="12">
    <location>
        <begin position="746"/>
        <end position="761"/>
    </location>
</feature>
<accession>A0A2G8KPJ2</accession>
<dbReference type="PRINTS" id="PR00261">
    <property type="entry name" value="LDLRECEPTOR"/>
</dbReference>
<dbReference type="CDD" id="cd00112">
    <property type="entry name" value="LDLa"/>
    <property type="match status" value="28"/>
</dbReference>
<dbReference type="InterPro" id="IPR026823">
    <property type="entry name" value="cEGF"/>
</dbReference>
<dbReference type="InterPro" id="IPR001881">
    <property type="entry name" value="EGF-like_Ca-bd_dom"/>
</dbReference>